<dbReference type="InterPro" id="IPR002539">
    <property type="entry name" value="MaoC-like_dom"/>
</dbReference>
<dbReference type="PANTHER" id="PTHR42993:SF1">
    <property type="entry name" value="MAOC-LIKE DEHYDRATASE DOMAIN-CONTAINING PROTEIN"/>
    <property type="match status" value="1"/>
</dbReference>
<name>A0A0G3EWW0_9BURK</name>
<dbReference type="Pfam" id="PF01575">
    <property type="entry name" value="MaoC_dehydratas"/>
    <property type="match status" value="1"/>
</dbReference>
<dbReference type="KEGG" id="ptx:ABW99_10275"/>
<feature type="domain" description="MaoC-like" evidence="1">
    <location>
        <begin position="8"/>
        <end position="113"/>
    </location>
</feature>
<accession>A0A0G3EWW0</accession>
<dbReference type="InterPro" id="IPR029069">
    <property type="entry name" value="HotDog_dom_sf"/>
</dbReference>
<evidence type="ECO:0000259" key="1">
    <source>
        <dbReference type="Pfam" id="PF01575"/>
    </source>
</evidence>
<reference evidence="3" key="1">
    <citation type="submission" date="2015-06" db="EMBL/GenBank/DDBJ databases">
        <authorList>
            <person name="Lim Y.L."/>
            <person name="Ee R."/>
            <person name="Yong D."/>
            <person name="How K.Y."/>
            <person name="Yin W.F."/>
            <person name="Chan K.G."/>
        </authorList>
    </citation>
    <scope>NUCLEOTIDE SEQUENCE [LARGE SCALE GENOMIC DNA]</scope>
    <source>
        <strain evidence="3">DSM 25325</strain>
    </source>
</reference>
<proteinExistence type="predicted"/>
<dbReference type="OrthoDB" id="9801735at2"/>
<dbReference type="AlphaFoldDB" id="A0A0G3EWW0"/>
<dbReference type="SUPFAM" id="SSF54637">
    <property type="entry name" value="Thioesterase/thiol ester dehydrase-isomerase"/>
    <property type="match status" value="1"/>
</dbReference>
<dbReference type="EMBL" id="CP011568">
    <property type="protein sequence ID" value="AKJ70504.1"/>
    <property type="molecule type" value="Genomic_DNA"/>
</dbReference>
<dbReference type="Proteomes" id="UP000036700">
    <property type="component" value="Chromosome"/>
</dbReference>
<evidence type="ECO:0000313" key="2">
    <source>
        <dbReference type="EMBL" id="AKJ70504.1"/>
    </source>
</evidence>
<dbReference type="InterPro" id="IPR039375">
    <property type="entry name" value="NodN-like"/>
</dbReference>
<evidence type="ECO:0000313" key="3">
    <source>
        <dbReference type="Proteomes" id="UP000036700"/>
    </source>
</evidence>
<dbReference type="CDD" id="cd03450">
    <property type="entry name" value="NodN"/>
    <property type="match status" value="1"/>
</dbReference>
<gene>
    <name evidence="2" type="ORF">ABW99_10275</name>
</gene>
<dbReference type="Gene3D" id="3.10.129.10">
    <property type="entry name" value="Hotdog Thioesterase"/>
    <property type="match status" value="1"/>
</dbReference>
<dbReference type="PATRIC" id="fig|445709.3.peg.2194"/>
<keyword evidence="3" id="KW-1185">Reference proteome</keyword>
<dbReference type="STRING" id="445709.ABW99_10275"/>
<organism evidence="2 3">
    <name type="scientific">Pandoraea thiooxydans</name>
    <dbReference type="NCBI Taxonomy" id="445709"/>
    <lineage>
        <taxon>Bacteria</taxon>
        <taxon>Pseudomonadati</taxon>
        <taxon>Pseudomonadota</taxon>
        <taxon>Betaproteobacteria</taxon>
        <taxon>Burkholderiales</taxon>
        <taxon>Burkholderiaceae</taxon>
        <taxon>Pandoraea</taxon>
    </lineage>
</organism>
<protein>
    <submittedName>
        <fullName evidence="2">Dehydratase</fullName>
    </submittedName>
</protein>
<sequence>MELHSLAQLVGQEIALSDWLTVSQALIDAFADVTGDRQWIHVDPARARRESPFGGTIAHGFLTLALLPAQLDRLVAIRDARMTVNYGLNRVRFPAPVLVDSRIRVHLHLQSVELIELPERTFQVVWRAEFEAQGAPKSVCVAELIVRYYPAAA</sequence>
<dbReference type="PANTHER" id="PTHR42993">
    <property type="entry name" value="MAOC-LIKE DEHYDRATASE DOMAIN-CONTAINING PROTEIN"/>
    <property type="match status" value="1"/>
</dbReference>